<feature type="compositionally biased region" description="Low complexity" evidence="10">
    <location>
        <begin position="484"/>
        <end position="495"/>
    </location>
</feature>
<dbReference type="FunFam" id="1.10.10.2360:FF:000001">
    <property type="entry name" value="Nuclear pore complex protein Nup98-Nup96"/>
    <property type="match status" value="1"/>
</dbReference>
<feature type="compositionally biased region" description="Low complexity" evidence="10">
    <location>
        <begin position="389"/>
        <end position="436"/>
    </location>
</feature>
<dbReference type="Gene3D" id="3.30.1610.10">
    <property type="entry name" value="Peptidase S59, nucleoporin"/>
    <property type="match status" value="1"/>
</dbReference>
<evidence type="ECO:0000256" key="8">
    <source>
        <dbReference type="ARBA" id="ARBA00023132"/>
    </source>
</evidence>
<feature type="region of interest" description="Disordered" evidence="10">
    <location>
        <begin position="816"/>
        <end position="844"/>
    </location>
</feature>
<dbReference type="GO" id="GO:0000973">
    <property type="term" value="P:post-transcriptional tethering of RNA polymerase II gene DNA at nuclear periphery"/>
    <property type="evidence" value="ECO:0007669"/>
    <property type="project" value="TreeGrafter"/>
</dbReference>
<keyword evidence="7" id="KW-0811">Translocation</keyword>
<evidence type="ECO:0000256" key="7">
    <source>
        <dbReference type="ARBA" id="ARBA00023010"/>
    </source>
</evidence>
<accession>S8FRA6</accession>
<dbReference type="EMBL" id="KE504146">
    <property type="protein sequence ID" value="EPT00795.1"/>
    <property type="molecule type" value="Genomic_DNA"/>
</dbReference>
<dbReference type="STRING" id="743788.S8FRA6"/>
<dbReference type="Pfam" id="PF13634">
    <property type="entry name" value="Nucleoporin_FG"/>
    <property type="match status" value="4"/>
</dbReference>
<dbReference type="FunFam" id="3.30.1610.10:FF:000003">
    <property type="entry name" value="Nucleoporin SONB, putative"/>
    <property type="match status" value="1"/>
</dbReference>
<feature type="compositionally biased region" description="Polar residues" evidence="10">
    <location>
        <begin position="590"/>
        <end position="600"/>
    </location>
</feature>
<comment type="similarity">
    <text evidence="2">Belongs to the nucleoporin GLFG family.</text>
</comment>
<dbReference type="GO" id="GO:0008139">
    <property type="term" value="F:nuclear localization sequence binding"/>
    <property type="evidence" value="ECO:0007669"/>
    <property type="project" value="TreeGrafter"/>
</dbReference>
<dbReference type="eggNOG" id="KOG0845">
    <property type="taxonomic scope" value="Eukaryota"/>
</dbReference>
<feature type="compositionally biased region" description="Low complexity" evidence="10">
    <location>
        <begin position="527"/>
        <end position="540"/>
    </location>
</feature>
<feature type="region of interest" description="Disordered" evidence="10">
    <location>
        <begin position="87"/>
        <end position="106"/>
    </location>
</feature>
<feature type="compositionally biased region" description="Polar residues" evidence="10">
    <location>
        <begin position="567"/>
        <end position="582"/>
    </location>
</feature>
<dbReference type="InterPro" id="IPR037665">
    <property type="entry name" value="Nucleoporin_S59-like"/>
</dbReference>
<dbReference type="GO" id="GO:0051028">
    <property type="term" value="P:mRNA transport"/>
    <property type="evidence" value="ECO:0007669"/>
    <property type="project" value="UniProtKB-KW"/>
</dbReference>
<feature type="region of interest" description="Disordered" evidence="10">
    <location>
        <begin position="1"/>
        <end position="80"/>
    </location>
</feature>
<feature type="region of interest" description="Disordered" evidence="10">
    <location>
        <begin position="251"/>
        <end position="333"/>
    </location>
</feature>
<dbReference type="PANTHER" id="PTHR23198">
    <property type="entry name" value="NUCLEOPORIN"/>
    <property type="match status" value="1"/>
</dbReference>
<evidence type="ECO:0000313" key="13">
    <source>
        <dbReference type="Proteomes" id="UP000015241"/>
    </source>
</evidence>
<feature type="compositionally biased region" description="Low complexity" evidence="10">
    <location>
        <begin position="451"/>
        <end position="466"/>
    </location>
</feature>
<keyword evidence="6" id="KW-0653">Protein transport</keyword>
<feature type="compositionally biased region" description="Low complexity" evidence="10">
    <location>
        <begin position="34"/>
        <end position="54"/>
    </location>
</feature>
<evidence type="ECO:0000259" key="11">
    <source>
        <dbReference type="PROSITE" id="PS51434"/>
    </source>
</evidence>
<comment type="subcellular location">
    <subcellularLocation>
        <location evidence="1">Nucleus</location>
        <location evidence="1">Nuclear pore complex</location>
    </subcellularLocation>
</comment>
<feature type="compositionally biased region" description="Gly residues" evidence="10">
    <location>
        <begin position="510"/>
        <end position="522"/>
    </location>
</feature>
<feature type="compositionally biased region" description="Polar residues" evidence="10">
    <location>
        <begin position="262"/>
        <end position="290"/>
    </location>
</feature>
<keyword evidence="13" id="KW-1185">Reference proteome</keyword>
<evidence type="ECO:0000256" key="9">
    <source>
        <dbReference type="ARBA" id="ARBA00023242"/>
    </source>
</evidence>
<organism evidence="12 13">
    <name type="scientific">Fomitopsis schrenkii</name>
    <name type="common">Brown rot fungus</name>
    <dbReference type="NCBI Taxonomy" id="2126942"/>
    <lineage>
        <taxon>Eukaryota</taxon>
        <taxon>Fungi</taxon>
        <taxon>Dikarya</taxon>
        <taxon>Basidiomycota</taxon>
        <taxon>Agaricomycotina</taxon>
        <taxon>Agaricomycetes</taxon>
        <taxon>Polyporales</taxon>
        <taxon>Fomitopsis</taxon>
    </lineage>
</organism>
<evidence type="ECO:0000256" key="6">
    <source>
        <dbReference type="ARBA" id="ARBA00022927"/>
    </source>
</evidence>
<keyword evidence="3" id="KW-0813">Transport</keyword>
<dbReference type="PANTHER" id="PTHR23198:SF6">
    <property type="entry name" value="NUCLEAR PORE COMPLEX PROTEIN NUP98-NUP96"/>
    <property type="match status" value="1"/>
</dbReference>
<dbReference type="InterPro" id="IPR036903">
    <property type="entry name" value="Nup98_auto-Pept-S59_dom_sf"/>
</dbReference>
<evidence type="ECO:0000256" key="2">
    <source>
        <dbReference type="ARBA" id="ARBA00008926"/>
    </source>
</evidence>
<dbReference type="GO" id="GO:0044614">
    <property type="term" value="C:nuclear pore cytoplasmic filaments"/>
    <property type="evidence" value="ECO:0007669"/>
    <property type="project" value="TreeGrafter"/>
</dbReference>
<evidence type="ECO:0000256" key="4">
    <source>
        <dbReference type="ARBA" id="ARBA00022737"/>
    </source>
</evidence>
<keyword evidence="9" id="KW-0539">Nucleus</keyword>
<dbReference type="HOGENOM" id="CLU_012204_1_0_1"/>
<keyword evidence="8" id="KW-0906">Nuclear pore complex</keyword>
<evidence type="ECO:0000256" key="5">
    <source>
        <dbReference type="ARBA" id="ARBA00022816"/>
    </source>
</evidence>
<dbReference type="Proteomes" id="UP000015241">
    <property type="component" value="Unassembled WGS sequence"/>
</dbReference>
<gene>
    <name evidence="12" type="ORF">FOMPIDRAFT_1060148</name>
</gene>
<dbReference type="InterPro" id="IPR025574">
    <property type="entry name" value="Nucleoporin_FG_rpt"/>
</dbReference>
<protein>
    <recommendedName>
        <fullName evidence="11">Peptidase S59 domain-containing protein</fullName>
    </recommendedName>
</protein>
<keyword evidence="5" id="KW-0509">mRNA transport</keyword>
<evidence type="ECO:0000256" key="3">
    <source>
        <dbReference type="ARBA" id="ARBA00022448"/>
    </source>
</evidence>
<feature type="compositionally biased region" description="Low complexity" evidence="10">
    <location>
        <begin position="64"/>
        <end position="80"/>
    </location>
</feature>
<dbReference type="SUPFAM" id="SSF82215">
    <property type="entry name" value="C-terminal autoproteolytic domain of nucleoporin nup98"/>
    <property type="match status" value="1"/>
</dbReference>
<dbReference type="Gene3D" id="1.10.10.2360">
    <property type="match status" value="1"/>
</dbReference>
<dbReference type="AlphaFoldDB" id="S8FRA6"/>
<proteinExistence type="inferred from homology"/>
<sequence>MFGSNTGSSWANPQGNQQQTGAFGQPSGFGAGNAFGSAPATNAFGQPQQQPQQQANPMFGNLGGTSTTTPPTGFGAFGGAATNTANAGGLFGQPKPTTGFGGFGGTGGTTGTFGGSSTGAFGATNTAGPSTGNGVFGQASQPSTSTNAFGGGGLFGAKPATNFGAAATPVIAAPAPVTTGTVNPPYAPHAEKDTSNASLTLQYFSISCIPAYRGSSFEELRVQDYQQGRKTATAGGGAFGQANFGATAQPQQQPAGLFGQPAQASTPASNSMFGSFGGASNTSAPGTTSGFGAFGQPQNNTTTPGTGLFGGGGGAFGQNPQQQPQQPQQLQQQTTGFGAFGQPQQQNAAGGGLFGSGGAFGANNQQKPAGFGAFGNTGTAGAFGGTGTFGQPQSQQQPQQPQQQQQSTPGTGLFGQQPQQQQSTAGFGAFGANNNAPKPGLFGQPAQATTGFGAFGQNQQQQQPAQAGGGLFGTNTNTGGGLFGTNNQQQPQQQQQGGGLFGQQTQQPATGGGLFGGGGGLFGANNQTQQQQPQQQQQQQNTGFGLFGAPKPAAAPTNTGGGLFGSTFGQPAQNQTQTNSNPLFGPTLGQPLNNQQNTGAFGSGGLFGAKPATPLGAAPSIGQQAGGSLFGNTFGQTTNMNASILGQSAQPQLTASIAQPVSTTLPIFSMLPPGPRAIPLDPPKKKTNYFSDIPTRTPLPRLGLGYVPAMSKLRGYSSTSQAPGANGSSTNVLFGPNKPNALSLNKAANGKSTLGPESFLSGGSSSPTLGTGARKSFKKLILDKRVEPADLLNKSSVYNASRVTFSPALSVAARERDAAAAANRASPAPRPHDSPSPAPQRDRSHNHFTAQAAITAGSNGASPQEDGIVELQEGDYWVSPDLATLRRMSHEELVQVKGLAVGRKGYGMITFLEPVDLTNVPRLSGLLGELVRFDDKECSVYPDSDDAEKPPPGSGLNAKARIELYRCWALDKATREPIKDETNPHAIRHFKRLKNMKHTHFQGFDIEEGKWTFTVDHF</sequence>
<feature type="compositionally biased region" description="Gly residues" evidence="10">
    <location>
        <begin position="467"/>
        <end position="483"/>
    </location>
</feature>
<evidence type="ECO:0000313" key="12">
    <source>
        <dbReference type="EMBL" id="EPT00795.1"/>
    </source>
</evidence>
<dbReference type="GO" id="GO:0003723">
    <property type="term" value="F:RNA binding"/>
    <property type="evidence" value="ECO:0007669"/>
    <property type="project" value="TreeGrafter"/>
</dbReference>
<dbReference type="InterPro" id="IPR007230">
    <property type="entry name" value="Nup98_auto-Pept-S59_dom"/>
</dbReference>
<dbReference type="GO" id="GO:0006606">
    <property type="term" value="P:protein import into nucleus"/>
    <property type="evidence" value="ECO:0007669"/>
    <property type="project" value="TreeGrafter"/>
</dbReference>
<feature type="domain" description="Peptidase S59" evidence="11">
    <location>
        <begin position="873"/>
        <end position="1018"/>
    </location>
</feature>
<feature type="region of interest" description="Disordered" evidence="10">
    <location>
        <begin position="370"/>
        <end position="605"/>
    </location>
</feature>
<feature type="compositionally biased region" description="Polar residues" evidence="10">
    <location>
        <begin position="1"/>
        <end position="22"/>
    </location>
</feature>
<feature type="compositionally biased region" description="Low complexity" evidence="10">
    <location>
        <begin position="317"/>
        <end position="333"/>
    </location>
</feature>
<dbReference type="PROSITE" id="PS51434">
    <property type="entry name" value="NUP_C"/>
    <property type="match status" value="1"/>
</dbReference>
<feature type="compositionally biased region" description="Low complexity" evidence="10">
    <location>
        <begin position="370"/>
        <end position="380"/>
    </location>
</feature>
<dbReference type="GO" id="GO:0017056">
    <property type="term" value="F:structural constituent of nuclear pore"/>
    <property type="evidence" value="ECO:0007669"/>
    <property type="project" value="InterPro"/>
</dbReference>
<dbReference type="GO" id="GO:0034398">
    <property type="term" value="P:telomere tethering at nuclear periphery"/>
    <property type="evidence" value="ECO:0007669"/>
    <property type="project" value="TreeGrafter"/>
</dbReference>
<name>S8FRA6_FOMSC</name>
<evidence type="ECO:0000256" key="1">
    <source>
        <dbReference type="ARBA" id="ARBA00004567"/>
    </source>
</evidence>
<evidence type="ECO:0000256" key="10">
    <source>
        <dbReference type="SAM" id="MobiDB-lite"/>
    </source>
</evidence>
<dbReference type="GO" id="GO:0006405">
    <property type="term" value="P:RNA export from nucleus"/>
    <property type="evidence" value="ECO:0007669"/>
    <property type="project" value="TreeGrafter"/>
</dbReference>
<reference evidence="12 13" key="1">
    <citation type="journal article" date="2012" name="Science">
        <title>The Paleozoic origin of enzymatic lignin decomposition reconstructed from 31 fungal genomes.</title>
        <authorList>
            <person name="Floudas D."/>
            <person name="Binder M."/>
            <person name="Riley R."/>
            <person name="Barry K."/>
            <person name="Blanchette R.A."/>
            <person name="Henrissat B."/>
            <person name="Martinez A.T."/>
            <person name="Otillar R."/>
            <person name="Spatafora J.W."/>
            <person name="Yadav J.S."/>
            <person name="Aerts A."/>
            <person name="Benoit I."/>
            <person name="Boyd A."/>
            <person name="Carlson A."/>
            <person name="Copeland A."/>
            <person name="Coutinho P.M."/>
            <person name="de Vries R.P."/>
            <person name="Ferreira P."/>
            <person name="Findley K."/>
            <person name="Foster B."/>
            <person name="Gaskell J."/>
            <person name="Glotzer D."/>
            <person name="Gorecki P."/>
            <person name="Heitman J."/>
            <person name="Hesse C."/>
            <person name="Hori C."/>
            <person name="Igarashi K."/>
            <person name="Jurgens J.A."/>
            <person name="Kallen N."/>
            <person name="Kersten P."/>
            <person name="Kohler A."/>
            <person name="Kuees U."/>
            <person name="Kumar T.K.A."/>
            <person name="Kuo A."/>
            <person name="LaButti K."/>
            <person name="Larrondo L.F."/>
            <person name="Lindquist E."/>
            <person name="Ling A."/>
            <person name="Lombard V."/>
            <person name="Lucas S."/>
            <person name="Lundell T."/>
            <person name="Martin R."/>
            <person name="McLaughlin D.J."/>
            <person name="Morgenstern I."/>
            <person name="Morin E."/>
            <person name="Murat C."/>
            <person name="Nagy L.G."/>
            <person name="Nolan M."/>
            <person name="Ohm R.A."/>
            <person name="Patyshakuliyeva A."/>
            <person name="Rokas A."/>
            <person name="Ruiz-Duenas F.J."/>
            <person name="Sabat G."/>
            <person name="Salamov A."/>
            <person name="Samejima M."/>
            <person name="Schmutz J."/>
            <person name="Slot J.C."/>
            <person name="St John F."/>
            <person name="Stenlid J."/>
            <person name="Sun H."/>
            <person name="Sun S."/>
            <person name="Syed K."/>
            <person name="Tsang A."/>
            <person name="Wiebenga A."/>
            <person name="Young D."/>
            <person name="Pisabarro A."/>
            <person name="Eastwood D.C."/>
            <person name="Martin F."/>
            <person name="Cullen D."/>
            <person name="Grigoriev I.V."/>
            <person name="Hibbett D.S."/>
        </authorList>
    </citation>
    <scope>NUCLEOTIDE SEQUENCE</scope>
    <source>
        <strain evidence="13">FP-58527</strain>
    </source>
</reference>
<keyword evidence="4" id="KW-0677">Repeat</keyword>
<feature type="compositionally biased region" description="Gly residues" evidence="10">
    <location>
        <begin position="307"/>
        <end position="316"/>
    </location>
</feature>
<dbReference type="Pfam" id="PF04096">
    <property type="entry name" value="Nucleoporin2"/>
    <property type="match status" value="1"/>
</dbReference>
<dbReference type="InParanoid" id="S8FRA6"/>
<dbReference type="OrthoDB" id="3797628at2759"/>